<protein>
    <submittedName>
        <fullName evidence="1">CoA transferase subunit A</fullName>
    </submittedName>
</protein>
<dbReference type="Proteomes" id="UP000253570">
    <property type="component" value="Unassembled WGS sequence"/>
</dbReference>
<evidence type="ECO:0000313" key="1">
    <source>
        <dbReference type="EMBL" id="RCL74333.1"/>
    </source>
</evidence>
<evidence type="ECO:0000313" key="2">
    <source>
        <dbReference type="Proteomes" id="UP000253570"/>
    </source>
</evidence>
<dbReference type="Gene3D" id="3.40.1080.10">
    <property type="entry name" value="Glutaconate Coenzyme A-transferase"/>
    <property type="match status" value="1"/>
</dbReference>
<dbReference type="PANTHER" id="PTHR43293">
    <property type="entry name" value="ACETATE COA-TRANSFERASE YDIF"/>
    <property type="match status" value="1"/>
</dbReference>
<dbReference type="GO" id="GO:0008410">
    <property type="term" value="F:CoA-transferase activity"/>
    <property type="evidence" value="ECO:0007669"/>
    <property type="project" value="InterPro"/>
</dbReference>
<dbReference type="Pfam" id="PF01144">
    <property type="entry name" value="CoA_trans"/>
    <property type="match status" value="1"/>
</dbReference>
<gene>
    <name evidence="1" type="ORF">DBW71_01000</name>
</gene>
<dbReference type="Gene3D" id="3.30.30.40">
    <property type="match status" value="1"/>
</dbReference>
<dbReference type="InterPro" id="IPR004165">
    <property type="entry name" value="CoA_trans_fam_I"/>
</dbReference>
<accession>A0A368DSS3</accession>
<keyword evidence="1" id="KW-0808">Transferase</keyword>
<dbReference type="SMART" id="SM00882">
    <property type="entry name" value="CoA_trans"/>
    <property type="match status" value="1"/>
</dbReference>
<reference evidence="1 2" key="1">
    <citation type="journal article" date="2018" name="Microbiome">
        <title>Fine metagenomic profile of the Mediterranean stratified and mixed water columns revealed by assembly and recruitment.</title>
        <authorList>
            <person name="Haro-Moreno J.M."/>
            <person name="Lopez-Perez M."/>
            <person name="De La Torre J.R."/>
            <person name="Picazo A."/>
            <person name="Camacho A."/>
            <person name="Rodriguez-Valera F."/>
        </authorList>
    </citation>
    <scope>NUCLEOTIDE SEQUENCE [LARGE SCALE GENOMIC DNA]</scope>
    <source>
        <strain evidence="1">MED-G57</strain>
    </source>
</reference>
<dbReference type="InterPro" id="IPR037171">
    <property type="entry name" value="NagB/RpiA_transferase-like"/>
</dbReference>
<dbReference type="AlphaFoldDB" id="A0A368DSS3"/>
<name>A0A368DSS3_9PROT</name>
<proteinExistence type="predicted"/>
<comment type="caution">
    <text evidence="1">The sequence shown here is derived from an EMBL/GenBank/DDBJ whole genome shotgun (WGS) entry which is preliminary data.</text>
</comment>
<dbReference type="EMBL" id="QOQD01000002">
    <property type="protein sequence ID" value="RCL74333.1"/>
    <property type="molecule type" value="Genomic_DNA"/>
</dbReference>
<dbReference type="SUPFAM" id="SSF100950">
    <property type="entry name" value="NagB/RpiA/CoA transferase-like"/>
    <property type="match status" value="1"/>
</dbReference>
<sequence length="294" mass="33110">MIEKISNINETIKNNITNNDTIFIGGFGHLIPFFLSHELIRQNKKDLTICRSGADILFDQLIAAKIIKKVIFGYIGNPSIGLSHSFNRAYKSKKIEVEEWTNQSMILRFHAARMGVSYLPSKILQIGDKPPSIDYLQSTSCPYTGNIYSAIPSLKPDVALIHAQKADKYGNVQMWGIDGDTIEGALASDKIIVSVEKIIDNETLKLSPEKTVIPSHRVTSIVEVPFGAYPSYVSGFYSRDDDHYKEYDSISRDEDKLAQYLDEWIYSSETITEYQETIGKEKLIDLEKGPCGKI</sequence>
<organism evidence="1 2">
    <name type="scientific">PS1 clade bacterium</name>
    <dbReference type="NCBI Taxonomy" id="2175152"/>
    <lineage>
        <taxon>Bacteria</taxon>
        <taxon>Pseudomonadati</taxon>
        <taxon>Pseudomonadota</taxon>
        <taxon>Alphaproteobacteria</taxon>
        <taxon>PS1 clade</taxon>
    </lineage>
</organism>
<dbReference type="PANTHER" id="PTHR43293:SF3">
    <property type="entry name" value="CHOLESTEROL RING-CLEAVING HYDROLASE IPDB SUBUNIT"/>
    <property type="match status" value="1"/>
</dbReference>